<evidence type="ECO:0000256" key="6">
    <source>
        <dbReference type="ARBA" id="ARBA00023157"/>
    </source>
</evidence>
<dbReference type="GO" id="GO:0009986">
    <property type="term" value="C:cell surface"/>
    <property type="evidence" value="ECO:0007669"/>
    <property type="project" value="UniProtKB-SubCell"/>
</dbReference>
<evidence type="ECO:0000256" key="3">
    <source>
        <dbReference type="ARBA" id="ARBA00022475"/>
    </source>
</evidence>
<evidence type="ECO:0000256" key="2">
    <source>
        <dbReference type="ARBA" id="ARBA00004241"/>
    </source>
</evidence>
<keyword evidence="3" id="KW-1003">Cell membrane</keyword>
<evidence type="ECO:0000259" key="9">
    <source>
        <dbReference type="PROSITE" id="PS51701"/>
    </source>
</evidence>
<evidence type="ECO:0000256" key="8">
    <source>
        <dbReference type="SAM" id="SignalP"/>
    </source>
</evidence>
<sequence>MLALAKNRVSRVSVVALLLTYLINHLCTAGPTTRPRAVWADTADGITATETLIVFIDAGDLTTNNNILLTTSLYPGRAVRFGCNTTAMRNFGTFDILPEDPLNYTLIPRDDSLIEDNVKLTVENHQVFRSDTKLVAKADTQIDGASLIIMYPKNALIMARDPENFSLNFACKYEPKDKSIEPMYRWVKVTFKHVYPLAYGCESGNNVLFKNSVPIPKISAAMEAHMRRCEIEPEPNMVIGLYCQPGEKVYPPACLHTVVLDKYSNSVKFDKNMVELFDFNSTSESFRLVRMPAKKYKKNVFFSCKCVNDKNITTKIMVVRKQIEYKLNLVRKFTTGGITVATGFVSHHHIMEPGRVLKLTVNANNNIKLLDGTHAHGRLVPENAEKEAIVLSESGDTRQCLKFDEILGTRGFSIAKVSTKEGTMYKFSYDKSAILVSKRPTNFIEYAWHMIAKKQKQEQARTVVTIRLDLIPTDPYTYGCGVDSLDLFRSKNVKVEILEGGVTSCTVNPYVTSPVGFYCPKGYTLEPANCFTDMVHNDTGLVEPLSKYAPHARPIDSKHIRVVDFTVPHSLKHLVKYSNDRLSCICRDNRGTLRASITLDLRSPNDDDVGALY</sequence>
<reference evidence="10 11" key="1">
    <citation type="submission" date="2021-06" db="EMBL/GenBank/DDBJ databases">
        <title>Genome sequence of Babesia caballi.</title>
        <authorList>
            <person name="Yamagishi J."/>
            <person name="Kidaka T."/>
            <person name="Ochi A."/>
        </authorList>
    </citation>
    <scope>NUCLEOTIDE SEQUENCE [LARGE SCALE GENOMIC DNA]</scope>
    <source>
        <strain evidence="10">USDA-D6B2</strain>
    </source>
</reference>
<dbReference type="InterPro" id="IPR010884">
    <property type="entry name" value="6_CYS_dom"/>
</dbReference>
<feature type="signal peptide" evidence="8">
    <location>
        <begin position="1"/>
        <end position="29"/>
    </location>
</feature>
<name>A0AAV4LUM5_BABCB</name>
<dbReference type="PROSITE" id="PS51701">
    <property type="entry name" value="6_CYS"/>
    <property type="match status" value="2"/>
</dbReference>
<dbReference type="GeneID" id="94195149"/>
<feature type="domain" description="6-Cys" evidence="9">
    <location>
        <begin position="476"/>
        <end position="606"/>
    </location>
</feature>
<feature type="chain" id="PRO_5043383021" description="6-Cys domain-containing protein" evidence="8">
    <location>
        <begin position="30"/>
        <end position="613"/>
    </location>
</feature>
<dbReference type="Pfam" id="PF07422">
    <property type="entry name" value="s48_45"/>
    <property type="match status" value="2"/>
</dbReference>
<evidence type="ECO:0000256" key="7">
    <source>
        <dbReference type="ARBA" id="ARBA00023180"/>
    </source>
</evidence>
<evidence type="ECO:0000256" key="1">
    <source>
        <dbReference type="ARBA" id="ARBA00004236"/>
    </source>
</evidence>
<dbReference type="EMBL" id="BPLF01000002">
    <property type="protein sequence ID" value="GIX63668.1"/>
    <property type="molecule type" value="Genomic_DNA"/>
</dbReference>
<evidence type="ECO:0000313" key="10">
    <source>
        <dbReference type="EMBL" id="GIX63668.1"/>
    </source>
</evidence>
<dbReference type="GO" id="GO:0005886">
    <property type="term" value="C:plasma membrane"/>
    <property type="evidence" value="ECO:0007669"/>
    <property type="project" value="UniProtKB-SubCell"/>
</dbReference>
<evidence type="ECO:0000256" key="5">
    <source>
        <dbReference type="ARBA" id="ARBA00023136"/>
    </source>
</evidence>
<keyword evidence="6" id="KW-1015">Disulfide bond</keyword>
<feature type="domain" description="6-Cys" evidence="9">
    <location>
        <begin position="197"/>
        <end position="330"/>
    </location>
</feature>
<comment type="caution">
    <text evidence="10">The sequence shown here is derived from an EMBL/GenBank/DDBJ whole genome shotgun (WGS) entry which is preliminary data.</text>
</comment>
<keyword evidence="4 8" id="KW-0732">Signal</keyword>
<evidence type="ECO:0000256" key="4">
    <source>
        <dbReference type="ARBA" id="ARBA00022729"/>
    </source>
</evidence>
<dbReference type="AlphaFoldDB" id="A0AAV4LUM5"/>
<dbReference type="Gene3D" id="2.60.40.2860">
    <property type="match status" value="2"/>
</dbReference>
<dbReference type="SMART" id="SM00970">
    <property type="entry name" value="s48_45"/>
    <property type="match status" value="2"/>
</dbReference>
<evidence type="ECO:0000313" key="11">
    <source>
        <dbReference type="Proteomes" id="UP001497744"/>
    </source>
</evidence>
<dbReference type="InterPro" id="IPR038160">
    <property type="entry name" value="6_CYS_dom_sf"/>
</dbReference>
<protein>
    <recommendedName>
        <fullName evidence="9">6-Cys domain-containing protein</fullName>
    </recommendedName>
</protein>
<keyword evidence="5" id="KW-0472">Membrane</keyword>
<gene>
    <name evidence="10" type="ORF">BcabD6B2_31030</name>
</gene>
<proteinExistence type="predicted"/>
<dbReference type="Proteomes" id="UP001497744">
    <property type="component" value="Unassembled WGS sequence"/>
</dbReference>
<keyword evidence="11" id="KW-1185">Reference proteome</keyword>
<organism evidence="10 11">
    <name type="scientific">Babesia caballi</name>
    <dbReference type="NCBI Taxonomy" id="5871"/>
    <lineage>
        <taxon>Eukaryota</taxon>
        <taxon>Sar</taxon>
        <taxon>Alveolata</taxon>
        <taxon>Apicomplexa</taxon>
        <taxon>Aconoidasida</taxon>
        <taxon>Piroplasmida</taxon>
        <taxon>Babesiidae</taxon>
        <taxon>Babesia</taxon>
    </lineage>
</organism>
<keyword evidence="7" id="KW-0325">Glycoprotein</keyword>
<comment type="subcellular location">
    <subcellularLocation>
        <location evidence="1">Cell membrane</location>
    </subcellularLocation>
    <subcellularLocation>
        <location evidence="2">Cell surface</location>
    </subcellularLocation>
</comment>
<accession>A0AAV4LUM5</accession>
<dbReference type="RefSeq" id="XP_067715737.1">
    <property type="nucleotide sequence ID" value="XM_067859636.1"/>
</dbReference>